<accession>A0A4S8LA25</accession>
<protein>
    <submittedName>
        <fullName evidence="1">Uncharacterized protein</fullName>
    </submittedName>
</protein>
<sequence length="160" mass="18158">MTSKQSLGYRATLLACQKRQNRSLRGRISFCLLLLIRSGLLRHLARARLDRMVLRHTIKIRILHRLFLAFTQTKSIPTTGKALLRCSHLVFRMSLQLVTTYSSVSFTSGWLGGMTKNTRRPQKQRREKVVSRVTSAGTMRIGLATSYGSDVLNLIRLVGN</sequence>
<evidence type="ECO:0000313" key="2">
    <source>
        <dbReference type="Proteomes" id="UP000297245"/>
    </source>
</evidence>
<dbReference type="EMBL" id="ML179536">
    <property type="protein sequence ID" value="THU85637.1"/>
    <property type="molecule type" value="Genomic_DNA"/>
</dbReference>
<organism evidence="1 2">
    <name type="scientific">Dendrothele bispora (strain CBS 962.96)</name>
    <dbReference type="NCBI Taxonomy" id="1314807"/>
    <lineage>
        <taxon>Eukaryota</taxon>
        <taxon>Fungi</taxon>
        <taxon>Dikarya</taxon>
        <taxon>Basidiomycota</taxon>
        <taxon>Agaricomycotina</taxon>
        <taxon>Agaricomycetes</taxon>
        <taxon>Agaricomycetidae</taxon>
        <taxon>Agaricales</taxon>
        <taxon>Agaricales incertae sedis</taxon>
        <taxon>Dendrothele</taxon>
    </lineage>
</organism>
<evidence type="ECO:0000313" key="1">
    <source>
        <dbReference type="EMBL" id="THU85637.1"/>
    </source>
</evidence>
<proteinExistence type="predicted"/>
<name>A0A4S8LA25_DENBC</name>
<dbReference type="Proteomes" id="UP000297245">
    <property type="component" value="Unassembled WGS sequence"/>
</dbReference>
<gene>
    <name evidence="1" type="ORF">K435DRAFT_384930</name>
</gene>
<keyword evidence="2" id="KW-1185">Reference proteome</keyword>
<dbReference type="AlphaFoldDB" id="A0A4S8LA25"/>
<reference evidence="1 2" key="1">
    <citation type="journal article" date="2019" name="Nat. Ecol. Evol.">
        <title>Megaphylogeny resolves global patterns of mushroom evolution.</title>
        <authorList>
            <person name="Varga T."/>
            <person name="Krizsan K."/>
            <person name="Foldi C."/>
            <person name="Dima B."/>
            <person name="Sanchez-Garcia M."/>
            <person name="Sanchez-Ramirez S."/>
            <person name="Szollosi G.J."/>
            <person name="Szarkandi J.G."/>
            <person name="Papp V."/>
            <person name="Albert L."/>
            <person name="Andreopoulos W."/>
            <person name="Angelini C."/>
            <person name="Antonin V."/>
            <person name="Barry K.W."/>
            <person name="Bougher N.L."/>
            <person name="Buchanan P."/>
            <person name="Buyck B."/>
            <person name="Bense V."/>
            <person name="Catcheside P."/>
            <person name="Chovatia M."/>
            <person name="Cooper J."/>
            <person name="Damon W."/>
            <person name="Desjardin D."/>
            <person name="Finy P."/>
            <person name="Geml J."/>
            <person name="Haridas S."/>
            <person name="Hughes K."/>
            <person name="Justo A."/>
            <person name="Karasinski D."/>
            <person name="Kautmanova I."/>
            <person name="Kiss B."/>
            <person name="Kocsube S."/>
            <person name="Kotiranta H."/>
            <person name="LaButti K.M."/>
            <person name="Lechner B.E."/>
            <person name="Liimatainen K."/>
            <person name="Lipzen A."/>
            <person name="Lukacs Z."/>
            <person name="Mihaltcheva S."/>
            <person name="Morgado L.N."/>
            <person name="Niskanen T."/>
            <person name="Noordeloos M.E."/>
            <person name="Ohm R.A."/>
            <person name="Ortiz-Santana B."/>
            <person name="Ovrebo C."/>
            <person name="Racz N."/>
            <person name="Riley R."/>
            <person name="Savchenko A."/>
            <person name="Shiryaev A."/>
            <person name="Soop K."/>
            <person name="Spirin V."/>
            <person name="Szebenyi C."/>
            <person name="Tomsovsky M."/>
            <person name="Tulloss R.E."/>
            <person name="Uehling J."/>
            <person name="Grigoriev I.V."/>
            <person name="Vagvolgyi C."/>
            <person name="Papp T."/>
            <person name="Martin F.M."/>
            <person name="Miettinen O."/>
            <person name="Hibbett D.S."/>
            <person name="Nagy L.G."/>
        </authorList>
    </citation>
    <scope>NUCLEOTIDE SEQUENCE [LARGE SCALE GENOMIC DNA]</scope>
    <source>
        <strain evidence="1 2">CBS 962.96</strain>
    </source>
</reference>